<reference evidence="1 2" key="1">
    <citation type="submission" date="2023-11" db="EMBL/GenBank/DDBJ databases">
        <authorList>
            <person name="Bao R."/>
        </authorList>
    </citation>
    <scope>NUCLEOTIDE SEQUENCE [LARGE SCALE GENOMIC DNA]</scope>
    <source>
        <strain evidence="1 2">PJ23</strain>
    </source>
</reference>
<dbReference type="EMBL" id="JAXAFJ010000001">
    <property type="protein sequence ID" value="MDX6805054.1"/>
    <property type="molecule type" value="Genomic_DNA"/>
</dbReference>
<dbReference type="Proteomes" id="UP001274321">
    <property type="component" value="Unassembled WGS sequence"/>
</dbReference>
<name>A0ABU4RJN8_9HYPH</name>
<accession>A0ABU4RJN8</accession>
<comment type="caution">
    <text evidence="1">The sequence shown here is derived from an EMBL/GenBank/DDBJ whole genome shotgun (WGS) entry which is preliminary data.</text>
</comment>
<keyword evidence="2" id="KW-1185">Reference proteome</keyword>
<evidence type="ECO:0000313" key="2">
    <source>
        <dbReference type="Proteomes" id="UP001274321"/>
    </source>
</evidence>
<proteinExistence type="predicted"/>
<dbReference type="RefSeq" id="WP_319843156.1">
    <property type="nucleotide sequence ID" value="NZ_JAXAFJ010000001.1"/>
</dbReference>
<evidence type="ECO:0008006" key="3">
    <source>
        <dbReference type="Google" id="ProtNLM"/>
    </source>
</evidence>
<sequence>MTVERPSALTFLTGWTVQNVATTDAGAAEALAQACMADAGERGLSAAELMEAAGGDMVDFMRSEIARFAAAAPERDLSRDD</sequence>
<protein>
    <recommendedName>
        <fullName evidence="3">DUF768 domain-containing protein</fullName>
    </recommendedName>
</protein>
<evidence type="ECO:0000313" key="1">
    <source>
        <dbReference type="EMBL" id="MDX6805054.1"/>
    </source>
</evidence>
<gene>
    <name evidence="1" type="ORF">SCD90_03155</name>
</gene>
<organism evidence="1 2">
    <name type="scientific">Terrihabitans rhizophilus</name>
    <dbReference type="NCBI Taxonomy" id="3092662"/>
    <lineage>
        <taxon>Bacteria</taxon>
        <taxon>Pseudomonadati</taxon>
        <taxon>Pseudomonadota</taxon>
        <taxon>Alphaproteobacteria</taxon>
        <taxon>Hyphomicrobiales</taxon>
        <taxon>Terrihabitans</taxon>
    </lineage>
</organism>